<dbReference type="InParanoid" id="A0A316YJH2"/>
<dbReference type="PANTHER" id="PTHR45862">
    <property type="entry name" value="PROTEIN SGT1 HOMOLOG"/>
    <property type="match status" value="1"/>
</dbReference>
<dbReference type="AlphaFoldDB" id="A0A316YJH2"/>
<feature type="domain" description="CS" evidence="3">
    <location>
        <begin position="7"/>
        <end position="94"/>
    </location>
</feature>
<dbReference type="GO" id="GO:0051087">
    <property type="term" value="F:protein-folding chaperone binding"/>
    <property type="evidence" value="ECO:0007669"/>
    <property type="project" value="InterPro"/>
</dbReference>
<dbReference type="CDD" id="cd06466">
    <property type="entry name" value="p23_CS_SGT1_like"/>
    <property type="match status" value="1"/>
</dbReference>
<dbReference type="Pfam" id="PF04969">
    <property type="entry name" value="CS"/>
    <property type="match status" value="1"/>
</dbReference>
<keyword evidence="5" id="KW-1185">Reference proteome</keyword>
<evidence type="ECO:0000256" key="1">
    <source>
        <dbReference type="SAM" id="MobiDB-lite"/>
    </source>
</evidence>
<feature type="compositionally biased region" description="Polar residues" evidence="1">
    <location>
        <begin position="181"/>
        <end position="194"/>
    </location>
</feature>
<reference evidence="4" key="1">
    <citation type="journal article" date="2018" name="Mol. Biol. Evol.">
        <title>Broad Genomic Sampling Reveals a Smut Pathogenic Ancestry of the Fungal Clade Ustilaginomycotina.</title>
        <authorList>
            <person name="Kijpornyongpan T."/>
            <person name="Mondo S.J."/>
            <person name="Barry K."/>
            <person name="Sandor L."/>
            <person name="Lee J."/>
            <person name="Lipzen A."/>
            <person name="Pangilinan J."/>
            <person name="LaButti K."/>
            <person name="Hainaut M."/>
            <person name="Henrissat B."/>
            <person name="Grigoriev I.V."/>
            <person name="Spatafora J.W."/>
            <person name="Aime M.C."/>
        </authorList>
    </citation>
    <scope>NUCLEOTIDE SEQUENCE [LARGE SCALE GENOMIC DNA]</scope>
    <source>
        <strain evidence="4">MCA 4198</strain>
    </source>
</reference>
<dbReference type="InterPro" id="IPR007699">
    <property type="entry name" value="SGS_dom"/>
</dbReference>
<feature type="domain" description="SGS" evidence="2">
    <location>
        <begin position="124"/>
        <end position="214"/>
    </location>
</feature>
<dbReference type="PROSITE" id="PS51048">
    <property type="entry name" value="SGS"/>
    <property type="match status" value="1"/>
</dbReference>
<feature type="compositionally biased region" description="Basic and acidic residues" evidence="1">
    <location>
        <begin position="197"/>
        <end position="214"/>
    </location>
</feature>
<dbReference type="EMBL" id="KZ819639">
    <property type="protein sequence ID" value="PWN87875.1"/>
    <property type="molecule type" value="Genomic_DNA"/>
</dbReference>
<gene>
    <name evidence="4" type="ORF">FA10DRAFT_276251</name>
</gene>
<evidence type="ECO:0000313" key="4">
    <source>
        <dbReference type="EMBL" id="PWN87875.1"/>
    </source>
</evidence>
<feature type="compositionally biased region" description="Low complexity" evidence="1">
    <location>
        <begin position="95"/>
        <end position="120"/>
    </location>
</feature>
<dbReference type="OrthoDB" id="1898560at2759"/>
<dbReference type="Pfam" id="PF05002">
    <property type="entry name" value="SGS"/>
    <property type="match status" value="1"/>
</dbReference>
<name>A0A316YJH2_9BASI</name>
<dbReference type="PROSITE" id="PS51203">
    <property type="entry name" value="CS"/>
    <property type="match status" value="1"/>
</dbReference>
<dbReference type="InterPro" id="IPR044563">
    <property type="entry name" value="Sgt1-like"/>
</dbReference>
<dbReference type="InterPro" id="IPR007052">
    <property type="entry name" value="CS_dom"/>
</dbReference>
<dbReference type="FunCoup" id="A0A316YJH2">
    <property type="interactions" value="491"/>
</dbReference>
<evidence type="ECO:0000313" key="5">
    <source>
        <dbReference type="Proteomes" id="UP000245768"/>
    </source>
</evidence>
<dbReference type="RefSeq" id="XP_025375073.1">
    <property type="nucleotide sequence ID" value="XM_025523308.1"/>
</dbReference>
<accession>A0A316YJH2</accession>
<protein>
    <submittedName>
        <fullName evidence="4">SGS-domain-containing protein</fullName>
    </submittedName>
</protein>
<dbReference type="GeneID" id="37045224"/>
<dbReference type="Gene3D" id="2.60.40.790">
    <property type="match status" value="1"/>
</dbReference>
<feature type="region of interest" description="Disordered" evidence="1">
    <location>
        <begin position="180"/>
        <end position="214"/>
    </location>
</feature>
<evidence type="ECO:0000259" key="3">
    <source>
        <dbReference type="PROSITE" id="PS51203"/>
    </source>
</evidence>
<dbReference type="STRING" id="215250.A0A316YJH2"/>
<organism evidence="4 5">
    <name type="scientific">Acaromyces ingoldii</name>
    <dbReference type="NCBI Taxonomy" id="215250"/>
    <lineage>
        <taxon>Eukaryota</taxon>
        <taxon>Fungi</taxon>
        <taxon>Dikarya</taxon>
        <taxon>Basidiomycota</taxon>
        <taxon>Ustilaginomycotina</taxon>
        <taxon>Exobasidiomycetes</taxon>
        <taxon>Exobasidiales</taxon>
        <taxon>Cryptobasidiaceae</taxon>
        <taxon>Acaromyces</taxon>
    </lineage>
</organism>
<feature type="compositionally biased region" description="Basic and acidic residues" evidence="1">
    <location>
        <begin position="126"/>
        <end position="138"/>
    </location>
</feature>
<evidence type="ECO:0000259" key="2">
    <source>
        <dbReference type="PROSITE" id="PS51048"/>
    </source>
</evidence>
<dbReference type="InterPro" id="IPR008978">
    <property type="entry name" value="HSP20-like_chaperone"/>
</dbReference>
<sequence length="214" mass="23016">MAAPTAPSTPRHDFYQTDTVLTLSIYIKGLSPSDVSLSLAPTSMTFDVPSRAQRLVVEHLRDAIRPDESSFKVLATKVDVTLVKAQPARWDALEASPGSNPVAAASVSSSAASGVSTAPSDGGSLDARKRSTRNKWDTLDVDENGPGQGGEENGNGELQDFFQKLYADADDDTRRAMMKSYQESGGTHLSTNWGEVSKARVETKPPDGMEARKW</sequence>
<dbReference type="Proteomes" id="UP000245768">
    <property type="component" value="Unassembled WGS sequence"/>
</dbReference>
<dbReference type="SUPFAM" id="SSF49764">
    <property type="entry name" value="HSP20-like chaperones"/>
    <property type="match status" value="1"/>
</dbReference>
<feature type="region of interest" description="Disordered" evidence="1">
    <location>
        <begin position="94"/>
        <end position="159"/>
    </location>
</feature>
<proteinExistence type="predicted"/>